<gene>
    <name evidence="2" type="ORF">KPH14_005715</name>
</gene>
<dbReference type="PANTHER" id="PTHR23171:SF13">
    <property type="entry name" value="DNA-DIRECTED RNA POLYMERASE II SUBUNIT GRINL1A"/>
    <property type="match status" value="1"/>
</dbReference>
<accession>A0AAD9RAX1</accession>
<keyword evidence="3" id="KW-1185">Reference proteome</keyword>
<comment type="caution">
    <text evidence="2">The sequence shown here is derived from an EMBL/GenBank/DDBJ whole genome shotgun (WGS) entry which is preliminary data.</text>
</comment>
<dbReference type="GO" id="GO:0005634">
    <property type="term" value="C:nucleus"/>
    <property type="evidence" value="ECO:0007669"/>
    <property type="project" value="InterPro"/>
</dbReference>
<protein>
    <recommendedName>
        <fullName evidence="4">DNA-directed RNA polymerase II subunit GRINL1A</fullName>
    </recommendedName>
</protein>
<dbReference type="PANTHER" id="PTHR23171">
    <property type="entry name" value="GDOWN1"/>
    <property type="match status" value="1"/>
</dbReference>
<dbReference type="AlphaFoldDB" id="A0AAD9RAX1"/>
<dbReference type="EMBL" id="JAIFRP010004406">
    <property type="protein sequence ID" value="KAK2576367.1"/>
    <property type="molecule type" value="Genomic_DNA"/>
</dbReference>
<feature type="compositionally biased region" description="Basic and acidic residues" evidence="1">
    <location>
        <begin position="231"/>
        <end position="246"/>
    </location>
</feature>
<reference evidence="2" key="2">
    <citation type="journal article" date="2023" name="Commun. Biol.">
        <title>Intrasexual cuticular hydrocarbon dimorphism in a wasp sheds light on hydrocarbon biosynthesis genes in Hymenoptera.</title>
        <authorList>
            <person name="Moris V.C."/>
            <person name="Podsiadlowski L."/>
            <person name="Martin S."/>
            <person name="Oeyen J.P."/>
            <person name="Donath A."/>
            <person name="Petersen M."/>
            <person name="Wilbrandt J."/>
            <person name="Misof B."/>
            <person name="Liedtke D."/>
            <person name="Thamm M."/>
            <person name="Scheiner R."/>
            <person name="Schmitt T."/>
            <person name="Niehuis O."/>
        </authorList>
    </citation>
    <scope>NUCLEOTIDE SEQUENCE</scope>
    <source>
        <strain evidence="2">GBR_01_08_01A</strain>
    </source>
</reference>
<dbReference type="GO" id="GO:0035556">
    <property type="term" value="P:intracellular signal transduction"/>
    <property type="evidence" value="ECO:0007669"/>
    <property type="project" value="TreeGrafter"/>
</dbReference>
<reference evidence="2" key="1">
    <citation type="submission" date="2021-08" db="EMBL/GenBank/DDBJ databases">
        <authorList>
            <person name="Misof B."/>
            <person name="Oliver O."/>
            <person name="Podsiadlowski L."/>
            <person name="Donath A."/>
            <person name="Peters R."/>
            <person name="Mayer C."/>
            <person name="Rust J."/>
            <person name="Gunkel S."/>
            <person name="Lesny P."/>
            <person name="Martin S."/>
            <person name="Oeyen J.P."/>
            <person name="Petersen M."/>
            <person name="Panagiotis P."/>
            <person name="Wilbrandt J."/>
            <person name="Tanja T."/>
        </authorList>
    </citation>
    <scope>NUCLEOTIDE SEQUENCE</scope>
    <source>
        <strain evidence="2">GBR_01_08_01A</strain>
        <tissue evidence="2">Thorax + abdomen</tissue>
    </source>
</reference>
<proteinExistence type="predicted"/>
<dbReference type="InterPro" id="IPR026213">
    <property type="entry name" value="GRINL1"/>
</dbReference>
<feature type="region of interest" description="Disordered" evidence="1">
    <location>
        <begin position="231"/>
        <end position="266"/>
    </location>
</feature>
<name>A0AAD9RAX1_9HYME</name>
<dbReference type="Proteomes" id="UP001258017">
    <property type="component" value="Unassembled WGS sequence"/>
</dbReference>
<dbReference type="Pfam" id="PF15328">
    <property type="entry name" value="GCOM2"/>
    <property type="match status" value="1"/>
</dbReference>
<evidence type="ECO:0000313" key="3">
    <source>
        <dbReference type="Proteomes" id="UP001258017"/>
    </source>
</evidence>
<organism evidence="2 3">
    <name type="scientific">Odynerus spinipes</name>
    <dbReference type="NCBI Taxonomy" id="1348599"/>
    <lineage>
        <taxon>Eukaryota</taxon>
        <taxon>Metazoa</taxon>
        <taxon>Ecdysozoa</taxon>
        <taxon>Arthropoda</taxon>
        <taxon>Hexapoda</taxon>
        <taxon>Insecta</taxon>
        <taxon>Pterygota</taxon>
        <taxon>Neoptera</taxon>
        <taxon>Endopterygota</taxon>
        <taxon>Hymenoptera</taxon>
        <taxon>Apocrita</taxon>
        <taxon>Aculeata</taxon>
        <taxon>Vespoidea</taxon>
        <taxon>Vespidae</taxon>
        <taxon>Eumeninae</taxon>
        <taxon>Odynerus</taxon>
    </lineage>
</organism>
<dbReference type="PRINTS" id="PR02085">
    <property type="entry name" value="POLR2GRINL1"/>
</dbReference>
<evidence type="ECO:0000313" key="2">
    <source>
        <dbReference type="EMBL" id="KAK2576367.1"/>
    </source>
</evidence>
<feature type="region of interest" description="Disordered" evidence="1">
    <location>
        <begin position="325"/>
        <end position="377"/>
    </location>
</feature>
<dbReference type="GO" id="GO:0003711">
    <property type="term" value="F:transcription elongation factor activity"/>
    <property type="evidence" value="ECO:0007669"/>
    <property type="project" value="InterPro"/>
</dbReference>
<feature type="compositionally biased region" description="Acidic residues" evidence="1">
    <location>
        <begin position="349"/>
        <end position="362"/>
    </location>
</feature>
<feature type="compositionally biased region" description="Basic and acidic residues" evidence="1">
    <location>
        <begin position="254"/>
        <end position="266"/>
    </location>
</feature>
<sequence length="377" mass="43615">MCIDFLIFHSTGVLFLLVKERLCRIIWKLSIVDSCQYVVILPREKMYTKRTVRKIPGEILPLPKEEHQGYIDNLANKSRVELEELLERQNKLLSNKKFISMLPDKGERITVFRDKLLKELDQRKEIDKAAMLFSRLNIASEGKAAMNELEWTGVCTKEIHTNKIVELDSDDEEDPLKILAQPTGTGVHKKKVIHLQPEESLIKPEDLEEIESFKNEESSESTHVKYLVDKVEHSQEQNRVKKEPFKPYKTSKSNVHDPEKEKERKYDKHWEVTAATPPHIIHGAVKSLSFNESLRLQKGHVKKIQEMQTKHAAERLAEQLGLYKDDSVSTNMSTYRSRQNIEDNSSSDSENEEHEVHDDEDNDKAGTVVYTVDSIKS</sequence>
<dbReference type="GO" id="GO:0006368">
    <property type="term" value="P:transcription elongation by RNA polymerase II"/>
    <property type="evidence" value="ECO:0007669"/>
    <property type="project" value="InterPro"/>
</dbReference>
<evidence type="ECO:0008006" key="4">
    <source>
        <dbReference type="Google" id="ProtNLM"/>
    </source>
</evidence>
<evidence type="ECO:0000256" key="1">
    <source>
        <dbReference type="SAM" id="MobiDB-lite"/>
    </source>
</evidence>
<feature type="compositionally biased region" description="Polar residues" evidence="1">
    <location>
        <begin position="328"/>
        <end position="338"/>
    </location>
</feature>
<dbReference type="InterPro" id="IPR051375">
    <property type="entry name" value="Tuftelin_GRINL1A/MYZAP/CCD68"/>
</dbReference>